<keyword evidence="9 10" id="KW-0472">Membrane</keyword>
<dbReference type="GO" id="GO:0034045">
    <property type="term" value="C:phagophore assembly site membrane"/>
    <property type="evidence" value="ECO:0007669"/>
    <property type="project" value="UniProtKB-SubCell"/>
</dbReference>
<evidence type="ECO:0000256" key="1">
    <source>
        <dbReference type="ARBA" id="ARBA00004511"/>
    </source>
</evidence>
<sequence>MAHGDGDIQASYQDFLSEDEAPTVMVEPTEALLDESLPFIVVPERKTDRWNHIEDLDSFFKKVYHYHQKHGFMCMFFETVLQQLQFVFVIIFVTFLFSCVDYAILFKDKPVGGHNTTEHVKVKLRDAITPPGQCIAGVSALVLWCLGIVLLFWITKVIKEVFQLRQYLQVKRFFTSALHILPHELDNMTWHDVQQRLLEVQREHEMCVHKRDLTELDVYHRILRHENYLVALINKEVIPVKYNLPILGNTVFLSSGLRYNLEAMLFWGPWAPFENSWHLKEEYRTKGREIQLAEQLSKSMLYIGLFNLALLPLVLIWQLLFIIFSYADVVKREPGFLGARMWSEFSRVHLRHFNELDHELNSRLCMGYKAASRYMNSFTSHVTVVLCQNVVFFAGSFWVVLVGLTVWDEDFLAVEHIVTALAVLSMVLAVCRAAIPDEHTVWFPEVLMKTILHHVHYMPDHWKGAAHTTSVRDEFSNLFTYKITHLLCELFSPLVTPLIIIFPLRARALEIVRFFCENTVTIQGVGDVCSYAQMDVAKHGDPEWTAAVGNGMTESEFPVPIPKPPASQQAEMGKTELSLVHFKNTNPLWNPDGPENQRFLSGLEHNLASVQHGQLITQSLHSYTSLNPFSVFSPAPGRDEIPKGAGVTSAQGPITSYCDESFVTSSIPGLPSWPPMPNTVNYELAAANTSASAVLLHESRHHSVARPQPMNYTMENTTAFRRPFGRPSVLSSIQERRTETTPLLHNSMR</sequence>
<protein>
    <recommendedName>
        <fullName evidence="3 10">Autophagy-related protein 9</fullName>
    </recommendedName>
</protein>
<reference evidence="12" key="1">
    <citation type="submission" date="2025-08" db="UniProtKB">
        <authorList>
            <consortium name="RefSeq"/>
        </authorList>
    </citation>
    <scope>IDENTIFICATION</scope>
</reference>
<keyword evidence="5 10" id="KW-0812">Transmembrane</keyword>
<organism evidence="11 12">
    <name type="scientific">Galendromus occidentalis</name>
    <name type="common">western predatory mite</name>
    <dbReference type="NCBI Taxonomy" id="34638"/>
    <lineage>
        <taxon>Eukaryota</taxon>
        <taxon>Metazoa</taxon>
        <taxon>Ecdysozoa</taxon>
        <taxon>Arthropoda</taxon>
        <taxon>Chelicerata</taxon>
        <taxon>Arachnida</taxon>
        <taxon>Acari</taxon>
        <taxon>Parasitiformes</taxon>
        <taxon>Mesostigmata</taxon>
        <taxon>Gamasina</taxon>
        <taxon>Phytoseioidea</taxon>
        <taxon>Phytoseiidae</taxon>
        <taxon>Typhlodrominae</taxon>
        <taxon>Galendromus</taxon>
    </lineage>
</organism>
<comment type="similarity">
    <text evidence="2 10">Belongs to the ATG9 family.</text>
</comment>
<dbReference type="GeneID" id="100904467"/>
<dbReference type="InterPro" id="IPR007241">
    <property type="entry name" value="Autophagy-rel_prot_9"/>
</dbReference>
<dbReference type="GO" id="GO:0000422">
    <property type="term" value="P:autophagy of mitochondrion"/>
    <property type="evidence" value="ECO:0007669"/>
    <property type="project" value="TreeGrafter"/>
</dbReference>
<evidence type="ECO:0000256" key="5">
    <source>
        <dbReference type="ARBA" id="ARBA00022692"/>
    </source>
</evidence>
<keyword evidence="11" id="KW-1185">Reference proteome</keyword>
<proteinExistence type="inferred from homology"/>
<dbReference type="GO" id="GO:0061709">
    <property type="term" value="P:reticulophagy"/>
    <property type="evidence" value="ECO:0007669"/>
    <property type="project" value="TreeGrafter"/>
</dbReference>
<feature type="transmembrane region" description="Helical" evidence="10">
    <location>
        <begin position="416"/>
        <end position="435"/>
    </location>
</feature>
<dbReference type="RefSeq" id="XP_003743577.1">
    <property type="nucleotide sequence ID" value="XM_003743529.2"/>
</dbReference>
<accession>A0AAJ6VXI1</accession>
<evidence type="ECO:0000256" key="9">
    <source>
        <dbReference type="ARBA" id="ARBA00023136"/>
    </source>
</evidence>
<dbReference type="PANTHER" id="PTHR13038:SF10">
    <property type="entry name" value="AUTOPHAGY-RELATED PROTEIN 9"/>
    <property type="match status" value="1"/>
</dbReference>
<dbReference type="Pfam" id="PF04109">
    <property type="entry name" value="ATG9"/>
    <property type="match status" value="1"/>
</dbReference>
<feature type="transmembrane region" description="Helical" evidence="10">
    <location>
        <begin position="135"/>
        <end position="155"/>
    </location>
</feature>
<dbReference type="GO" id="GO:0034497">
    <property type="term" value="P:protein localization to phagophore assembly site"/>
    <property type="evidence" value="ECO:0007669"/>
    <property type="project" value="TreeGrafter"/>
</dbReference>
<dbReference type="GO" id="GO:0034727">
    <property type="term" value="P:piecemeal microautophagy of the nucleus"/>
    <property type="evidence" value="ECO:0007669"/>
    <property type="project" value="TreeGrafter"/>
</dbReference>
<evidence type="ECO:0000256" key="2">
    <source>
        <dbReference type="ARBA" id="ARBA00006185"/>
    </source>
</evidence>
<name>A0AAJ6VXI1_9ACAR</name>
<evidence type="ECO:0000256" key="4">
    <source>
        <dbReference type="ARBA" id="ARBA00022448"/>
    </source>
</evidence>
<feature type="transmembrane region" description="Helical" evidence="10">
    <location>
        <begin position="86"/>
        <end position="105"/>
    </location>
</feature>
<evidence type="ECO:0000313" key="12">
    <source>
        <dbReference type="RefSeq" id="XP_003743577.1"/>
    </source>
</evidence>
<comment type="subcellular location">
    <subcellularLocation>
        <location evidence="1 10">Preautophagosomal structure membrane</location>
        <topology evidence="1 10">Multi-pass membrane protein</topology>
    </subcellularLocation>
</comment>
<dbReference type="PANTHER" id="PTHR13038">
    <property type="entry name" value="APG9 AUTOPHAGY 9"/>
    <property type="match status" value="1"/>
</dbReference>
<dbReference type="KEGG" id="goe:100904467"/>
<evidence type="ECO:0000256" key="7">
    <source>
        <dbReference type="ARBA" id="ARBA00023006"/>
    </source>
</evidence>
<evidence type="ECO:0000256" key="10">
    <source>
        <dbReference type="RuleBase" id="RU364027"/>
    </source>
</evidence>
<keyword evidence="6 10" id="KW-1133">Transmembrane helix</keyword>
<evidence type="ECO:0000256" key="8">
    <source>
        <dbReference type="ARBA" id="ARBA00023055"/>
    </source>
</evidence>
<keyword evidence="7 10" id="KW-0072">Autophagy</keyword>
<dbReference type="GO" id="GO:0006869">
    <property type="term" value="P:lipid transport"/>
    <property type="evidence" value="ECO:0007669"/>
    <property type="project" value="UniProtKB-KW"/>
</dbReference>
<keyword evidence="4 10" id="KW-0813">Transport</keyword>
<evidence type="ECO:0000256" key="3">
    <source>
        <dbReference type="ARBA" id="ARBA00018074"/>
    </source>
</evidence>
<keyword evidence="8 10" id="KW-0445">Lipid transport</keyword>
<feature type="transmembrane region" description="Helical" evidence="10">
    <location>
        <begin position="382"/>
        <end position="404"/>
    </location>
</feature>
<dbReference type="CTD" id="36821"/>
<dbReference type="GO" id="GO:0005776">
    <property type="term" value="C:autophagosome"/>
    <property type="evidence" value="ECO:0007669"/>
    <property type="project" value="TreeGrafter"/>
</dbReference>
<dbReference type="Proteomes" id="UP000694867">
    <property type="component" value="Unplaced"/>
</dbReference>
<evidence type="ECO:0000256" key="6">
    <source>
        <dbReference type="ARBA" id="ARBA00022989"/>
    </source>
</evidence>
<comment type="function">
    <text evidence="10">Phospholipid scramblase involved in autophagy. Cycles between the preautophagosomal structure/phagophore assembly site (PAS) and the cytoplasmic vesicle pool and supplies membrane for the growing autophagosome. Lipid scramblase activity plays a key role in preautophagosomal structure/phagophore assembly by distributing the phospholipids that arrive through ATG2 from the cytoplasmic to the luminal leaflet of the bilayer, thereby driving autophagosomal membrane expansion.</text>
</comment>
<feature type="transmembrane region" description="Helical" evidence="10">
    <location>
        <begin position="301"/>
        <end position="327"/>
    </location>
</feature>
<dbReference type="AlphaFoldDB" id="A0AAJ6VXI1"/>
<evidence type="ECO:0000313" key="11">
    <source>
        <dbReference type="Proteomes" id="UP000694867"/>
    </source>
</evidence>
<gene>
    <name evidence="12" type="primary">LOC100904467</name>
</gene>